<protein>
    <submittedName>
        <fullName evidence="2">Uncharacterized protein</fullName>
    </submittedName>
</protein>
<gene>
    <name evidence="2" type="ORF">STRIC_0690</name>
</gene>
<keyword evidence="1" id="KW-1133">Transmembrane helix</keyword>
<organism evidence="2 3">
    <name type="scientific">Streptococcus ictaluri 707-05</name>
    <dbReference type="NCBI Taxonomy" id="764299"/>
    <lineage>
        <taxon>Bacteria</taxon>
        <taxon>Bacillati</taxon>
        <taxon>Bacillota</taxon>
        <taxon>Bacilli</taxon>
        <taxon>Lactobacillales</taxon>
        <taxon>Streptococcaceae</taxon>
        <taxon>Streptococcus</taxon>
    </lineage>
</organism>
<sequence length="37" mass="4202">MNGLEILLKLLLKLVGIMLLIALAFLAIFMVAYYWCS</sequence>
<reference evidence="2 3" key="1">
    <citation type="journal article" date="2014" name="Int. J. Syst. Evol. Microbiol.">
        <title>Phylogenomics and the dynamic genome evolution of the genus Streptococcus.</title>
        <authorList>
            <consortium name="The Broad Institute Genome Sequencing Platform"/>
            <person name="Richards V.P."/>
            <person name="Palmer S.R."/>
            <person name="Pavinski Bitar P.D."/>
            <person name="Qin X."/>
            <person name="Weinstock G.M."/>
            <person name="Highlander S.K."/>
            <person name="Town C.D."/>
            <person name="Burne R.A."/>
            <person name="Stanhope M.J."/>
        </authorList>
    </citation>
    <scope>NUCLEOTIDE SEQUENCE [LARGE SCALE GENOMIC DNA]</scope>
    <source>
        <strain evidence="2 3">707-05</strain>
    </source>
</reference>
<accession>G5JZH9</accession>
<dbReference type="EMBL" id="AEUX02000001">
    <property type="protein sequence ID" value="EHI70761.1"/>
    <property type="molecule type" value="Genomic_DNA"/>
</dbReference>
<feature type="transmembrane region" description="Helical" evidence="1">
    <location>
        <begin position="12"/>
        <end position="35"/>
    </location>
</feature>
<proteinExistence type="predicted"/>
<dbReference type="Proteomes" id="UP000003330">
    <property type="component" value="Unassembled WGS sequence"/>
</dbReference>
<dbReference type="AlphaFoldDB" id="G5JZH9"/>
<keyword evidence="3" id="KW-1185">Reference proteome</keyword>
<dbReference type="STRING" id="764299.STRIC_0690"/>
<keyword evidence="1" id="KW-0472">Membrane</keyword>
<evidence type="ECO:0000256" key="1">
    <source>
        <dbReference type="SAM" id="Phobius"/>
    </source>
</evidence>
<evidence type="ECO:0000313" key="2">
    <source>
        <dbReference type="EMBL" id="EHI70761.1"/>
    </source>
</evidence>
<name>G5JZH9_9STRE</name>
<evidence type="ECO:0000313" key="3">
    <source>
        <dbReference type="Proteomes" id="UP000003330"/>
    </source>
</evidence>
<comment type="caution">
    <text evidence="2">The sequence shown here is derived from an EMBL/GenBank/DDBJ whole genome shotgun (WGS) entry which is preliminary data.</text>
</comment>
<keyword evidence="1" id="KW-0812">Transmembrane</keyword>